<dbReference type="KEGG" id="hsr:HSBAA_40620"/>
<sequence>MVDYRTYPNVCDSAGDVVKAQPTSKRHAALRSQTSKQGVSIKLEKPPFIILKAPCLLIVGTIPRKGQAPIFVGQRQ</sequence>
<gene>
    <name evidence="1" type="ORF">HSBAA_40620</name>
</gene>
<protein>
    <submittedName>
        <fullName evidence="1">Uncharacterized protein</fullName>
    </submittedName>
</protein>
<accession>A0A455U992</accession>
<dbReference type="Proteomes" id="UP000320231">
    <property type="component" value="Chromosome"/>
</dbReference>
<dbReference type="EMBL" id="AP019514">
    <property type="protein sequence ID" value="BBI62756.1"/>
    <property type="molecule type" value="Genomic_DNA"/>
</dbReference>
<dbReference type="AlphaFoldDB" id="A0A455U992"/>
<organism evidence="1 2">
    <name type="scientific">Vreelandella sulfidaeris</name>
    <dbReference type="NCBI Taxonomy" id="115553"/>
    <lineage>
        <taxon>Bacteria</taxon>
        <taxon>Pseudomonadati</taxon>
        <taxon>Pseudomonadota</taxon>
        <taxon>Gammaproteobacteria</taxon>
        <taxon>Oceanospirillales</taxon>
        <taxon>Halomonadaceae</taxon>
        <taxon>Vreelandella</taxon>
    </lineage>
</organism>
<proteinExistence type="predicted"/>
<reference evidence="1 2" key="1">
    <citation type="journal article" date="2019" name="Microbiol. Resour. Announc.">
        <title>Complete Genome Sequence of Halomonas sulfidaeris Strain Esulfide1 Isolated from a Metal Sulfide Rock at a Depth of 2,200 Meters, Obtained Using Nanopore Sequencing.</title>
        <authorList>
            <person name="Saito M."/>
            <person name="Nishigata A."/>
            <person name="Galipon J."/>
            <person name="Arakawa K."/>
        </authorList>
    </citation>
    <scope>NUCLEOTIDE SEQUENCE [LARGE SCALE GENOMIC DNA]</scope>
    <source>
        <strain evidence="1 2">ATCC BAA-803</strain>
    </source>
</reference>
<evidence type="ECO:0000313" key="2">
    <source>
        <dbReference type="Proteomes" id="UP000320231"/>
    </source>
</evidence>
<evidence type="ECO:0000313" key="1">
    <source>
        <dbReference type="EMBL" id="BBI62756.1"/>
    </source>
</evidence>
<name>A0A455U992_9GAMM</name>